<dbReference type="Pfam" id="PF00079">
    <property type="entry name" value="Serpin"/>
    <property type="match status" value="1"/>
</dbReference>
<dbReference type="InterPro" id="IPR042185">
    <property type="entry name" value="Serpin_sf_2"/>
</dbReference>
<dbReference type="Gene3D" id="2.30.39.10">
    <property type="entry name" value="Alpha-1-antitrypsin, domain 1"/>
    <property type="match status" value="1"/>
</dbReference>
<dbReference type="SMART" id="SM00093">
    <property type="entry name" value="SERPIN"/>
    <property type="match status" value="1"/>
</dbReference>
<evidence type="ECO:0000256" key="1">
    <source>
        <dbReference type="ARBA" id="ARBA00009500"/>
    </source>
</evidence>
<sequence length="411" mass="46010">MEPSETKPTKMEPTETKPIRPKVEIDQVISNQTDVAMTLTKYILQKNNTSNVVFSPISLQLVLGLVAAGSEGETLDQLLSFLKAESTDELNSLASHLVKHVFTGGSHSGEPTLSLANGVWIDKSLSFKPFFSKVVDDVYKAVSDVDFQNKASEATDKVNSWVEKETNGLIKDTVPPDLFDYLTRIVFVNAIYFKGSWVDQFCVWQTQNRDFHLLNGKSVQIPFMTSDMGYRYISAFDEFKVLKLPYKQEKDTRHISMYIFLPDAKEGLPTLVDKLALDSGFIDGHIPNDHRRVPVDKFWIPKFKVSFDFEATEAFKEFGVKAPFIPGALDSLVYSEVIQWLHVTNIFQKSSIEVNESGTEASASSCVVLCGGGCPPVKVDFVADHPFLFVIREDRTRVVLFVGQVLDPLAS</sequence>
<dbReference type="AlphaFoldDB" id="A0AAD8J286"/>
<gene>
    <name evidence="4" type="ORF">POM88_005586</name>
</gene>
<dbReference type="InterPro" id="IPR023795">
    <property type="entry name" value="Serpin_CS"/>
</dbReference>
<dbReference type="GO" id="GO:0005615">
    <property type="term" value="C:extracellular space"/>
    <property type="evidence" value="ECO:0007669"/>
    <property type="project" value="InterPro"/>
</dbReference>
<evidence type="ECO:0000313" key="4">
    <source>
        <dbReference type="EMBL" id="KAK1395723.1"/>
    </source>
</evidence>
<dbReference type="SUPFAM" id="SSF56574">
    <property type="entry name" value="Serpins"/>
    <property type="match status" value="1"/>
</dbReference>
<reference evidence="4" key="2">
    <citation type="submission" date="2023-05" db="EMBL/GenBank/DDBJ databases">
        <authorList>
            <person name="Schelkunov M.I."/>
        </authorList>
    </citation>
    <scope>NUCLEOTIDE SEQUENCE</scope>
    <source>
        <strain evidence="4">Hsosn_3</strain>
        <tissue evidence="4">Leaf</tissue>
    </source>
</reference>
<organism evidence="4 5">
    <name type="scientific">Heracleum sosnowskyi</name>
    <dbReference type="NCBI Taxonomy" id="360622"/>
    <lineage>
        <taxon>Eukaryota</taxon>
        <taxon>Viridiplantae</taxon>
        <taxon>Streptophyta</taxon>
        <taxon>Embryophyta</taxon>
        <taxon>Tracheophyta</taxon>
        <taxon>Spermatophyta</taxon>
        <taxon>Magnoliopsida</taxon>
        <taxon>eudicotyledons</taxon>
        <taxon>Gunneridae</taxon>
        <taxon>Pentapetalae</taxon>
        <taxon>asterids</taxon>
        <taxon>campanulids</taxon>
        <taxon>Apiales</taxon>
        <taxon>Apiaceae</taxon>
        <taxon>Apioideae</taxon>
        <taxon>apioid superclade</taxon>
        <taxon>Tordylieae</taxon>
        <taxon>Tordyliinae</taxon>
        <taxon>Heracleum</taxon>
    </lineage>
</organism>
<dbReference type="PROSITE" id="PS00284">
    <property type="entry name" value="SERPIN"/>
    <property type="match status" value="1"/>
</dbReference>
<dbReference type="Proteomes" id="UP001237642">
    <property type="component" value="Unassembled WGS sequence"/>
</dbReference>
<dbReference type="InterPro" id="IPR036186">
    <property type="entry name" value="Serpin_sf"/>
</dbReference>
<dbReference type="EMBL" id="JAUIZM010000002">
    <property type="protein sequence ID" value="KAK1395723.1"/>
    <property type="molecule type" value="Genomic_DNA"/>
</dbReference>
<comment type="similarity">
    <text evidence="1 2">Belongs to the serpin family.</text>
</comment>
<evidence type="ECO:0000313" key="5">
    <source>
        <dbReference type="Proteomes" id="UP001237642"/>
    </source>
</evidence>
<dbReference type="GO" id="GO:0004867">
    <property type="term" value="F:serine-type endopeptidase inhibitor activity"/>
    <property type="evidence" value="ECO:0007669"/>
    <property type="project" value="InterPro"/>
</dbReference>
<dbReference type="CDD" id="cd02043">
    <property type="entry name" value="serpinP_plants"/>
    <property type="match status" value="1"/>
</dbReference>
<evidence type="ECO:0000259" key="3">
    <source>
        <dbReference type="SMART" id="SM00093"/>
    </source>
</evidence>
<accession>A0AAD8J286</accession>
<dbReference type="PANTHER" id="PTHR11461:SF211">
    <property type="entry name" value="GH10112P-RELATED"/>
    <property type="match status" value="1"/>
</dbReference>
<evidence type="ECO:0000256" key="2">
    <source>
        <dbReference type="RuleBase" id="RU000411"/>
    </source>
</evidence>
<name>A0AAD8J286_9APIA</name>
<feature type="domain" description="Serpin" evidence="3">
    <location>
        <begin position="37"/>
        <end position="408"/>
    </location>
</feature>
<dbReference type="PANTHER" id="PTHR11461">
    <property type="entry name" value="SERINE PROTEASE INHIBITOR, SERPIN"/>
    <property type="match status" value="1"/>
</dbReference>
<comment type="caution">
    <text evidence="4">The sequence shown here is derived from an EMBL/GenBank/DDBJ whole genome shotgun (WGS) entry which is preliminary data.</text>
</comment>
<dbReference type="InterPro" id="IPR023796">
    <property type="entry name" value="Serpin_dom"/>
</dbReference>
<proteinExistence type="inferred from homology"/>
<dbReference type="InterPro" id="IPR000215">
    <property type="entry name" value="Serpin_fam"/>
</dbReference>
<keyword evidence="5" id="KW-1185">Reference proteome</keyword>
<reference evidence="4" key="1">
    <citation type="submission" date="2023-02" db="EMBL/GenBank/DDBJ databases">
        <title>Genome of toxic invasive species Heracleum sosnowskyi carries increased number of genes despite the absence of recent whole-genome duplications.</title>
        <authorList>
            <person name="Schelkunov M."/>
            <person name="Shtratnikova V."/>
            <person name="Makarenko M."/>
            <person name="Klepikova A."/>
            <person name="Omelchenko D."/>
            <person name="Novikova G."/>
            <person name="Obukhova E."/>
            <person name="Bogdanov V."/>
            <person name="Penin A."/>
            <person name="Logacheva M."/>
        </authorList>
    </citation>
    <scope>NUCLEOTIDE SEQUENCE</scope>
    <source>
        <strain evidence="4">Hsosn_3</strain>
        <tissue evidence="4">Leaf</tissue>
    </source>
</reference>
<dbReference type="Gene3D" id="3.30.497.10">
    <property type="entry name" value="Antithrombin, subunit I, domain 2"/>
    <property type="match status" value="1"/>
</dbReference>
<dbReference type="InterPro" id="IPR042178">
    <property type="entry name" value="Serpin_sf_1"/>
</dbReference>
<protein>
    <submittedName>
        <fullName evidence="4">SERPIN domain-containing protein</fullName>
    </submittedName>
</protein>